<dbReference type="Proteomes" id="UP000039865">
    <property type="component" value="Unassembled WGS sequence"/>
</dbReference>
<accession>A0A078B4H7</accession>
<evidence type="ECO:0000313" key="3">
    <source>
        <dbReference type="Proteomes" id="UP000039865"/>
    </source>
</evidence>
<organism evidence="2 3">
    <name type="scientific">Stylonychia lemnae</name>
    <name type="common">Ciliate</name>
    <dbReference type="NCBI Taxonomy" id="5949"/>
    <lineage>
        <taxon>Eukaryota</taxon>
        <taxon>Sar</taxon>
        <taxon>Alveolata</taxon>
        <taxon>Ciliophora</taxon>
        <taxon>Intramacronucleata</taxon>
        <taxon>Spirotrichea</taxon>
        <taxon>Stichotrichia</taxon>
        <taxon>Sporadotrichida</taxon>
        <taxon>Oxytrichidae</taxon>
        <taxon>Stylonychinae</taxon>
        <taxon>Stylonychia</taxon>
    </lineage>
</organism>
<name>A0A078B4H7_STYLE</name>
<keyword evidence="3" id="KW-1185">Reference proteome</keyword>
<gene>
    <name evidence="2" type="primary">Contig2605.g2804</name>
    <name evidence="2" type="ORF">STYLEM_18307</name>
</gene>
<keyword evidence="1" id="KW-0175">Coiled coil</keyword>
<evidence type="ECO:0000256" key="1">
    <source>
        <dbReference type="SAM" id="Coils"/>
    </source>
</evidence>
<dbReference type="AlphaFoldDB" id="A0A078B4H7"/>
<protein>
    <submittedName>
        <fullName evidence="2">Uncharacterized protein</fullName>
    </submittedName>
</protein>
<sequence>MITLKTDRPLPLKWDINQASYKSTENEIMHAIKLLVKLGYRKWSDMRHLKSKIQGSDPPVVNLMPDKIKDYFKKRRNDDQRIKSLKYQQYLVDQQAFQTQYTEEFLKTLHQKQGIDFLERKMENTQGNMLEKYPCFKEYIDARKQLQVSDIDNLKFSILGIQYPGQEGELVCNEFYDLADAKQEEKKSMMIRAVKPNQKKLSAEVAEQLDNYLLNKNLKQQIRNQMLQNRKMTFKKKSQAGEQFNNIGQQINQIQNQEKELEDKLKILDKSQEESLENDEKIDHWLHYAENKDSEKRFEEAFKPQTEKQYSKKDFKEQLLTLKQELATHQKPIQFLNNHELDQIRLLSRKMIRTKSQLISPIKNSAKTSPLKTKILDAITKNSQIIDQVTTDIRALEIVKSVSHRKQNSQQLKIPSINNKLESLSSNNLFSPQSFSQQRLMTSQQNSSAIHSTQQNTYKQTLFKESFLTQKQREQNIDLKKLIQAKTLTKFYPLTARSPGGNQELSIKNLRKVQYHNQNKLQEKTVNDVIKSYQDYSNQLYDHIKHKIESGIMDKKPVSNASTSAFSLPSSNILKK</sequence>
<dbReference type="EMBL" id="CCKQ01017311">
    <property type="protein sequence ID" value="CDW89176.1"/>
    <property type="molecule type" value="Genomic_DNA"/>
</dbReference>
<evidence type="ECO:0000313" key="2">
    <source>
        <dbReference type="EMBL" id="CDW89176.1"/>
    </source>
</evidence>
<reference evidence="2 3" key="1">
    <citation type="submission" date="2014-06" db="EMBL/GenBank/DDBJ databases">
        <authorList>
            <person name="Swart Estienne"/>
        </authorList>
    </citation>
    <scope>NUCLEOTIDE SEQUENCE [LARGE SCALE GENOMIC DNA]</scope>
    <source>
        <strain evidence="2 3">130c</strain>
    </source>
</reference>
<feature type="coiled-coil region" evidence="1">
    <location>
        <begin position="244"/>
        <end position="274"/>
    </location>
</feature>
<proteinExistence type="predicted"/>
<dbReference type="InParanoid" id="A0A078B4H7"/>